<sequence length="301" mass="34430">MKFATAFRFLILMVYVEESLSSDYKHSDHVNSCECGLEKDEGYCCNKHCYPKGNYFYYDTKSGKCRSLAYQGCGGNANKFHSKKECRQACRKGYGNKCEVCPPSTYVYASYCGCYEKSYCNCKPGYYCCPVTCGLPDKTPHKGYSCKKPIQVKCARGHRQRTSGGGRKRKDNVRKNTKRHDNNGKGNVRKNTKRHDINGKGNVRKKTKRHDNNGKGKVRKNTKRHDNNGKGNVRKKTKRHDNNGKGNVRKKTKRHDNNGKGKVRKNTKRHDNNGKGNVRKKTTRHDNNGKGNVRKKDKKAR</sequence>
<feature type="chain" id="PRO_5035758539" evidence="2">
    <location>
        <begin position="22"/>
        <end position="301"/>
    </location>
</feature>
<dbReference type="EMBL" id="CAJPWZ010002969">
    <property type="protein sequence ID" value="CAG2249423.1"/>
    <property type="molecule type" value="Genomic_DNA"/>
</dbReference>
<name>A0A8S3V3I8_MYTED</name>
<protein>
    <submittedName>
        <fullName evidence="4">TFPI</fullName>
    </submittedName>
</protein>
<evidence type="ECO:0000256" key="1">
    <source>
        <dbReference type="SAM" id="MobiDB-lite"/>
    </source>
</evidence>
<dbReference type="InterPro" id="IPR036880">
    <property type="entry name" value="Kunitz_BPTI_sf"/>
</dbReference>
<feature type="domain" description="BPTI/Kunitz inhibitor" evidence="3">
    <location>
        <begin position="35"/>
        <end position="90"/>
    </location>
</feature>
<feature type="compositionally biased region" description="Basic residues" evidence="1">
    <location>
        <begin position="292"/>
        <end position="301"/>
    </location>
</feature>
<dbReference type="GO" id="GO:0004867">
    <property type="term" value="F:serine-type endopeptidase inhibitor activity"/>
    <property type="evidence" value="ECO:0007669"/>
    <property type="project" value="InterPro"/>
</dbReference>
<dbReference type="PRINTS" id="PR00759">
    <property type="entry name" value="BASICPTASE"/>
</dbReference>
<dbReference type="CDD" id="cd00109">
    <property type="entry name" value="Kunitz-type"/>
    <property type="match status" value="1"/>
</dbReference>
<dbReference type="SMART" id="SM00131">
    <property type="entry name" value="KU"/>
    <property type="match status" value="1"/>
</dbReference>
<accession>A0A8S3V3I8</accession>
<dbReference type="SUPFAM" id="SSF57362">
    <property type="entry name" value="BPTI-like"/>
    <property type="match status" value="1"/>
</dbReference>
<proteinExistence type="predicted"/>
<dbReference type="AlphaFoldDB" id="A0A8S3V3I8"/>
<feature type="signal peptide" evidence="2">
    <location>
        <begin position="1"/>
        <end position="21"/>
    </location>
</feature>
<dbReference type="Proteomes" id="UP000683360">
    <property type="component" value="Unassembled WGS sequence"/>
</dbReference>
<dbReference type="PROSITE" id="PS50279">
    <property type="entry name" value="BPTI_KUNITZ_2"/>
    <property type="match status" value="1"/>
</dbReference>
<evidence type="ECO:0000259" key="3">
    <source>
        <dbReference type="PROSITE" id="PS50279"/>
    </source>
</evidence>
<evidence type="ECO:0000256" key="2">
    <source>
        <dbReference type="SAM" id="SignalP"/>
    </source>
</evidence>
<keyword evidence="2" id="KW-0732">Signal</keyword>
<reference evidence="4" key="1">
    <citation type="submission" date="2021-03" db="EMBL/GenBank/DDBJ databases">
        <authorList>
            <person name="Bekaert M."/>
        </authorList>
    </citation>
    <scope>NUCLEOTIDE SEQUENCE</scope>
</reference>
<dbReference type="InterPro" id="IPR002223">
    <property type="entry name" value="Kunitz_BPTI"/>
</dbReference>
<organism evidence="4 5">
    <name type="scientific">Mytilus edulis</name>
    <name type="common">Blue mussel</name>
    <dbReference type="NCBI Taxonomy" id="6550"/>
    <lineage>
        <taxon>Eukaryota</taxon>
        <taxon>Metazoa</taxon>
        <taxon>Spiralia</taxon>
        <taxon>Lophotrochozoa</taxon>
        <taxon>Mollusca</taxon>
        <taxon>Bivalvia</taxon>
        <taxon>Autobranchia</taxon>
        <taxon>Pteriomorphia</taxon>
        <taxon>Mytilida</taxon>
        <taxon>Mytiloidea</taxon>
        <taxon>Mytilidae</taxon>
        <taxon>Mytilinae</taxon>
        <taxon>Mytilus</taxon>
    </lineage>
</organism>
<gene>
    <name evidence="4" type="ORF">MEDL_61174</name>
</gene>
<evidence type="ECO:0000313" key="4">
    <source>
        <dbReference type="EMBL" id="CAG2249423.1"/>
    </source>
</evidence>
<dbReference type="Pfam" id="PF00014">
    <property type="entry name" value="Kunitz_BPTI"/>
    <property type="match status" value="1"/>
</dbReference>
<feature type="region of interest" description="Disordered" evidence="1">
    <location>
        <begin position="157"/>
        <end position="301"/>
    </location>
</feature>
<dbReference type="Gene3D" id="4.10.410.10">
    <property type="entry name" value="Pancreatic trypsin inhibitor Kunitz domain"/>
    <property type="match status" value="1"/>
</dbReference>
<keyword evidence="5" id="KW-1185">Reference proteome</keyword>
<comment type="caution">
    <text evidence="4">The sequence shown here is derived from an EMBL/GenBank/DDBJ whole genome shotgun (WGS) entry which is preliminary data.</text>
</comment>
<evidence type="ECO:0000313" key="5">
    <source>
        <dbReference type="Proteomes" id="UP000683360"/>
    </source>
</evidence>
<dbReference type="OrthoDB" id="6129358at2759"/>
<feature type="compositionally biased region" description="Basic residues" evidence="1">
    <location>
        <begin position="157"/>
        <end position="178"/>
    </location>
</feature>